<feature type="transmembrane region" description="Helical" evidence="11">
    <location>
        <begin position="450"/>
        <end position="468"/>
    </location>
</feature>
<keyword evidence="5" id="KW-0677">Repeat</keyword>
<gene>
    <name evidence="14" type="ORF">ASPWEDRAFT_161533</name>
</gene>
<dbReference type="GO" id="GO:0140359">
    <property type="term" value="F:ABC-type transporter activity"/>
    <property type="evidence" value="ECO:0007669"/>
    <property type="project" value="InterPro"/>
</dbReference>
<feature type="region of interest" description="Disordered" evidence="10">
    <location>
        <begin position="657"/>
        <end position="699"/>
    </location>
</feature>
<feature type="region of interest" description="Disordered" evidence="10">
    <location>
        <begin position="770"/>
        <end position="802"/>
    </location>
</feature>
<dbReference type="InterPro" id="IPR017871">
    <property type="entry name" value="ABC_transporter-like_CS"/>
</dbReference>
<evidence type="ECO:0000259" key="12">
    <source>
        <dbReference type="PROSITE" id="PS50893"/>
    </source>
</evidence>
<feature type="domain" description="ABC transmembrane type-1" evidence="13">
    <location>
        <begin position="1148"/>
        <end position="1426"/>
    </location>
</feature>
<dbReference type="InterPro" id="IPR050173">
    <property type="entry name" value="ABC_transporter_C-like"/>
</dbReference>
<comment type="subcellular location">
    <subcellularLocation>
        <location evidence="1">Membrane</location>
        <topology evidence="1">Multi-pass membrane protein</topology>
    </subcellularLocation>
</comment>
<evidence type="ECO:0000313" key="15">
    <source>
        <dbReference type="Proteomes" id="UP000184383"/>
    </source>
</evidence>
<evidence type="ECO:0000256" key="6">
    <source>
        <dbReference type="ARBA" id="ARBA00022741"/>
    </source>
</evidence>
<dbReference type="PROSITE" id="PS00211">
    <property type="entry name" value="ABC_TRANSPORTER_1"/>
    <property type="match status" value="2"/>
</dbReference>
<dbReference type="SUPFAM" id="SSF52540">
    <property type="entry name" value="P-loop containing nucleoside triphosphate hydrolases"/>
    <property type="match status" value="2"/>
</dbReference>
<reference evidence="15" key="1">
    <citation type="journal article" date="2017" name="Genome Biol.">
        <title>Comparative genomics reveals high biological diversity and specific adaptations in the industrially and medically important fungal genus Aspergillus.</title>
        <authorList>
            <person name="de Vries R.P."/>
            <person name="Riley R."/>
            <person name="Wiebenga A."/>
            <person name="Aguilar-Osorio G."/>
            <person name="Amillis S."/>
            <person name="Uchima C.A."/>
            <person name="Anderluh G."/>
            <person name="Asadollahi M."/>
            <person name="Askin M."/>
            <person name="Barry K."/>
            <person name="Battaglia E."/>
            <person name="Bayram O."/>
            <person name="Benocci T."/>
            <person name="Braus-Stromeyer S.A."/>
            <person name="Caldana C."/>
            <person name="Canovas D."/>
            <person name="Cerqueira G.C."/>
            <person name="Chen F."/>
            <person name="Chen W."/>
            <person name="Choi C."/>
            <person name="Clum A."/>
            <person name="Dos Santos R.A."/>
            <person name="Damasio A.R."/>
            <person name="Diallinas G."/>
            <person name="Emri T."/>
            <person name="Fekete E."/>
            <person name="Flipphi M."/>
            <person name="Freyberg S."/>
            <person name="Gallo A."/>
            <person name="Gournas C."/>
            <person name="Habgood R."/>
            <person name="Hainaut M."/>
            <person name="Harispe M.L."/>
            <person name="Henrissat B."/>
            <person name="Hilden K.S."/>
            <person name="Hope R."/>
            <person name="Hossain A."/>
            <person name="Karabika E."/>
            <person name="Karaffa L."/>
            <person name="Karanyi Z."/>
            <person name="Krasevec N."/>
            <person name="Kuo A."/>
            <person name="Kusch H."/>
            <person name="LaButti K."/>
            <person name="Lagendijk E.L."/>
            <person name="Lapidus A."/>
            <person name="Levasseur A."/>
            <person name="Lindquist E."/>
            <person name="Lipzen A."/>
            <person name="Logrieco A.F."/>
            <person name="MacCabe A."/>
            <person name="Maekelae M.R."/>
            <person name="Malavazi I."/>
            <person name="Melin P."/>
            <person name="Meyer V."/>
            <person name="Mielnichuk N."/>
            <person name="Miskei M."/>
            <person name="Molnar A.P."/>
            <person name="Mule G."/>
            <person name="Ngan C.Y."/>
            <person name="Orejas M."/>
            <person name="Orosz E."/>
            <person name="Ouedraogo J.P."/>
            <person name="Overkamp K.M."/>
            <person name="Park H.-S."/>
            <person name="Perrone G."/>
            <person name="Piumi F."/>
            <person name="Punt P.J."/>
            <person name="Ram A.F."/>
            <person name="Ramon A."/>
            <person name="Rauscher S."/>
            <person name="Record E."/>
            <person name="Riano-Pachon D.M."/>
            <person name="Robert V."/>
            <person name="Roehrig J."/>
            <person name="Ruller R."/>
            <person name="Salamov A."/>
            <person name="Salih N.S."/>
            <person name="Samson R.A."/>
            <person name="Sandor E."/>
            <person name="Sanguinetti M."/>
            <person name="Schuetze T."/>
            <person name="Sepcic K."/>
            <person name="Shelest E."/>
            <person name="Sherlock G."/>
            <person name="Sophianopoulou V."/>
            <person name="Squina F.M."/>
            <person name="Sun H."/>
            <person name="Susca A."/>
            <person name="Todd R.B."/>
            <person name="Tsang A."/>
            <person name="Unkles S.E."/>
            <person name="van de Wiele N."/>
            <person name="van Rossen-Uffink D."/>
            <person name="Oliveira J.V."/>
            <person name="Vesth T.C."/>
            <person name="Visser J."/>
            <person name="Yu J.-H."/>
            <person name="Zhou M."/>
            <person name="Andersen M.R."/>
            <person name="Archer D.B."/>
            <person name="Baker S.E."/>
            <person name="Benoit I."/>
            <person name="Brakhage A.A."/>
            <person name="Braus G.H."/>
            <person name="Fischer R."/>
            <person name="Frisvad J.C."/>
            <person name="Goldman G.H."/>
            <person name="Houbraken J."/>
            <person name="Oakley B."/>
            <person name="Pocsi I."/>
            <person name="Scazzocchio C."/>
            <person name="Seiboth B."/>
            <person name="vanKuyk P.A."/>
            <person name="Wortman J."/>
            <person name="Dyer P.S."/>
            <person name="Grigoriev I.V."/>
        </authorList>
    </citation>
    <scope>NUCLEOTIDE SEQUENCE [LARGE SCALE GENOMIC DNA]</scope>
    <source>
        <strain evidence="15">DTO 134E9</strain>
    </source>
</reference>
<dbReference type="Pfam" id="PF00664">
    <property type="entry name" value="ABC_membrane"/>
    <property type="match status" value="2"/>
</dbReference>
<evidence type="ECO:0000256" key="1">
    <source>
        <dbReference type="ARBA" id="ARBA00004141"/>
    </source>
</evidence>
<evidence type="ECO:0000256" key="4">
    <source>
        <dbReference type="ARBA" id="ARBA00022692"/>
    </source>
</evidence>
<evidence type="ECO:0000313" key="14">
    <source>
        <dbReference type="EMBL" id="OJJ32177.1"/>
    </source>
</evidence>
<dbReference type="STRING" id="1073089.A0A1L9RBE1"/>
<dbReference type="Pfam" id="PF00005">
    <property type="entry name" value="ABC_tran"/>
    <property type="match status" value="2"/>
</dbReference>
<keyword evidence="15" id="KW-1185">Reference proteome</keyword>
<keyword evidence="3" id="KW-0813">Transport</keyword>
<organism evidence="14 15">
    <name type="scientific">Aspergillus wentii DTO 134E9</name>
    <dbReference type="NCBI Taxonomy" id="1073089"/>
    <lineage>
        <taxon>Eukaryota</taxon>
        <taxon>Fungi</taxon>
        <taxon>Dikarya</taxon>
        <taxon>Ascomycota</taxon>
        <taxon>Pezizomycotina</taxon>
        <taxon>Eurotiomycetes</taxon>
        <taxon>Eurotiomycetidae</taxon>
        <taxon>Eurotiales</taxon>
        <taxon>Aspergillaceae</taxon>
        <taxon>Aspergillus</taxon>
        <taxon>Aspergillus subgen. Cremei</taxon>
    </lineage>
</organism>
<dbReference type="InterPro" id="IPR011527">
    <property type="entry name" value="ABC1_TM_dom"/>
</dbReference>
<protein>
    <recommendedName>
        <fullName evidence="16">ABC transporter domain-containing protein</fullName>
    </recommendedName>
</protein>
<comment type="similarity">
    <text evidence="2">Belongs to the ABC transporter superfamily. ABCC family. Conjugate transporter (TC 3.A.1.208) subfamily.</text>
</comment>
<dbReference type="CDD" id="cd03244">
    <property type="entry name" value="ABCC_MRP_domain2"/>
    <property type="match status" value="1"/>
</dbReference>
<dbReference type="CDD" id="cd18604">
    <property type="entry name" value="ABC_6TM_VMR1_D2_like"/>
    <property type="match status" value="1"/>
</dbReference>
<dbReference type="Gene3D" id="3.40.50.300">
    <property type="entry name" value="P-loop containing nucleotide triphosphate hydrolases"/>
    <property type="match status" value="2"/>
</dbReference>
<feature type="transmembrane region" description="Helical" evidence="11">
    <location>
        <begin position="1142"/>
        <end position="1165"/>
    </location>
</feature>
<dbReference type="PROSITE" id="PS50929">
    <property type="entry name" value="ABC_TM1F"/>
    <property type="match status" value="2"/>
</dbReference>
<dbReference type="InterPro" id="IPR003593">
    <property type="entry name" value="AAA+_ATPase"/>
</dbReference>
<dbReference type="GO" id="GO:0016887">
    <property type="term" value="F:ATP hydrolysis activity"/>
    <property type="evidence" value="ECO:0007669"/>
    <property type="project" value="InterPro"/>
</dbReference>
<dbReference type="InterPro" id="IPR036640">
    <property type="entry name" value="ABC1_TM_sf"/>
</dbReference>
<feature type="transmembrane region" description="Helical" evidence="11">
    <location>
        <begin position="1185"/>
        <end position="1209"/>
    </location>
</feature>
<evidence type="ECO:0000256" key="8">
    <source>
        <dbReference type="ARBA" id="ARBA00022989"/>
    </source>
</evidence>
<evidence type="ECO:0000256" key="3">
    <source>
        <dbReference type="ARBA" id="ARBA00022448"/>
    </source>
</evidence>
<evidence type="ECO:0000256" key="11">
    <source>
        <dbReference type="SAM" id="Phobius"/>
    </source>
</evidence>
<feature type="transmembrane region" description="Helical" evidence="11">
    <location>
        <begin position="168"/>
        <end position="188"/>
    </location>
</feature>
<dbReference type="FunFam" id="1.20.1560.10:FF:000013">
    <property type="entry name" value="ABC transporter C family member 2"/>
    <property type="match status" value="1"/>
</dbReference>
<keyword evidence="6" id="KW-0547">Nucleotide-binding</keyword>
<dbReference type="SMART" id="SM00382">
    <property type="entry name" value="AAA"/>
    <property type="match status" value="2"/>
</dbReference>
<dbReference type="Proteomes" id="UP000184383">
    <property type="component" value="Unassembled WGS sequence"/>
</dbReference>
<evidence type="ECO:0000256" key="9">
    <source>
        <dbReference type="ARBA" id="ARBA00023136"/>
    </source>
</evidence>
<evidence type="ECO:0000256" key="2">
    <source>
        <dbReference type="ARBA" id="ARBA00009726"/>
    </source>
</evidence>
<dbReference type="PANTHER" id="PTHR24223:SF456">
    <property type="entry name" value="MULTIDRUG RESISTANCE-ASSOCIATED PROTEIN LETHAL(2)03659"/>
    <property type="match status" value="1"/>
</dbReference>
<dbReference type="PANTHER" id="PTHR24223">
    <property type="entry name" value="ATP-BINDING CASSETTE SUB-FAMILY C"/>
    <property type="match status" value="1"/>
</dbReference>
<evidence type="ECO:0000259" key="13">
    <source>
        <dbReference type="PROSITE" id="PS50929"/>
    </source>
</evidence>
<keyword evidence="4 11" id="KW-0812">Transmembrane</keyword>
<feature type="domain" description="ABC transmembrane type-1" evidence="13">
    <location>
        <begin position="324"/>
        <end position="617"/>
    </location>
</feature>
<sequence length="1758" mass="192114">MLHVDLDLSPAAISLAVNITTLLLVSLLAIPALIAIVKSARRRNPTGEQYAANFYQDKDGEATKESIAQVSKKTYAIFNVIFVVLGCSTALTRAVLIVVYKQPFLIETWLQFGLWLFLVVQSTAVLTKNHYTARFFLGLMKGLSCLISIIALAFETFNRWYFGRWDDVQVYLISLQVGLAAAAMLLSFSFQRRPDVFRNGTVVDQEYTTSVLGRLTFSWAAPLVGVATRSNFIEVEQLAELDLETRAKSQHDTFTWIEEKMNMFKSDKTVGVPQLPGKGFNLPGLSSLPGLSALDQSFTLPGMGKPPLWRILLLSNVPQITTQVLVSVPQCLLTFAPHLCLLQILRLLELRAEEAAVFLRVLPWVAGLGLSIGLSSLFENWNFWIAQNKISLRVYEQLSAVAYGKAMRLDGSLNRDTSKEKNKDKAPFRTQNAINLVAVDVSRIVQAAGLLYNVLVAPAKLALAFVILQRLLGWKSMLAGVAALSALAPVHHKFMEKSKEADAKLRARREEKTAALTEALQGVRHIKFAALEGRWESKLNQLRNLELLAQGIASGWKVASFSLWIFTPISASLAALPVYATYNGELPPSVAFTAIATLTTLESSVSAVPDLLTQVLDAWTSLGHVSKFLDAPEKVSKTTPSDIVAFEKATIAWPGTVESKASSSTEDDDSSATLSQEAHSDTESGDSFGRGNGPPPKISSAIRAVKAPIRAAKATVRGVKATVLGVKRRVIATIKGIKRQAIRTVNGIKTRVLKRGLSIASGPISAFNHQASVPQAEDAPSQPQADDSSSEEETPYKPPFTLGGLNAEFPKNGLSIVHGPTGSGKSLLLAAILGESEIVTGKVKTPALSDEEDIYSAASAANEWILDSAMAYVAQSPLIEASTIKENIVFGLPFIEGRYEKVLAACALTRDFETLQDKDLTELGPNGVNLSSGQKMRISLARALYSRAGVLILDDIFGAVDVHTARHLYKHALTGDLATGRTRILATNHVKLCLPRLDYLVYLNKGLMRSAGYVDHALLDELIGRECDVAQTESVKNNVSFTRSMFNFVNKQVHDRVVDPLVERAIERANEMDPMIGRIATAATDALGRASPSAAAAVSSAVATTRPSLANGKPANFVEAEVGSSSVTWGAFRRYIRECGGWYLWLPVAVAFPAYIGIILGENWVIKLWSSQPHSPSGLSREMQIYLGIYGSLSTAAVIAGTVGCFFALTASMQASRRLFHQTMPIVFRTPLRWLDTVPLGRILSRLSADLSVIDSRLGMDLTFMACYAMQVVGVLVAGVAASPLSLVGVFFLVSTCTPYARWYLSASRALKRVESVTRIPVYELFDSSSMGLSTIRTYRRTDVYMDKMHENIDRHARACWHLCLVNRWLTFRLNAGAALFAVISALIAVMQPYISAPLAGFALCLTLQLSTAMTMGVKSYANFEQDVNSVERVLEYAKVGTENYENGEDAPEAWPTEGKLEVSDLAVQYAPGQPAALSGVTFQAERNERIGIVGRSGAGKSTLALSLFRFLEAMEGHIWVDGMDISQIRLSELRSRMAIIPQNPTLFAGTVRSNLDPFGEHKDEVLLNALKRVQWIPNDKKDEDPEAERNGIEGIVNDITATANQMSAAADDMVNTFNTFLGREQKRTPSALDTLIADGGQNISQGQRQLLCLARAMVSPAKILVLDEATSSMDNMTDAKIRNALHSTKSTMLVIAHRLRTVADFDRILVLDGGKMVEFGRPRDLMQISDGVFRGMVEEDLEREELKERINLPIVRA</sequence>
<feature type="transmembrane region" description="Helical" evidence="11">
    <location>
        <begin position="76"/>
        <end position="100"/>
    </location>
</feature>
<dbReference type="CDD" id="cd03250">
    <property type="entry name" value="ABCC_MRP_domain1"/>
    <property type="match status" value="1"/>
</dbReference>
<dbReference type="InterPro" id="IPR027417">
    <property type="entry name" value="P-loop_NTPase"/>
</dbReference>
<proteinExistence type="inferred from homology"/>
<accession>A0A1L9RBE1</accession>
<feature type="transmembrane region" description="Helical" evidence="11">
    <location>
        <begin position="1372"/>
        <end position="1391"/>
    </location>
</feature>
<feature type="domain" description="ABC transporter" evidence="12">
    <location>
        <begin position="783"/>
        <end position="1030"/>
    </location>
</feature>
<dbReference type="GO" id="GO:0016020">
    <property type="term" value="C:membrane"/>
    <property type="evidence" value="ECO:0007669"/>
    <property type="project" value="UniProtKB-SubCell"/>
</dbReference>
<dbReference type="OrthoDB" id="6500128at2759"/>
<feature type="transmembrane region" description="Helical" evidence="11">
    <location>
        <begin position="357"/>
        <end position="378"/>
    </location>
</feature>
<feature type="transmembrane region" description="Helical" evidence="11">
    <location>
        <begin position="112"/>
        <end position="131"/>
    </location>
</feature>
<dbReference type="GO" id="GO:0005524">
    <property type="term" value="F:ATP binding"/>
    <property type="evidence" value="ECO:0007669"/>
    <property type="project" value="UniProtKB-KW"/>
</dbReference>
<dbReference type="InterPro" id="IPR003439">
    <property type="entry name" value="ABC_transporter-like_ATP-bd"/>
</dbReference>
<evidence type="ECO:0000256" key="5">
    <source>
        <dbReference type="ARBA" id="ARBA00022737"/>
    </source>
</evidence>
<dbReference type="PROSITE" id="PS50893">
    <property type="entry name" value="ABC_TRANSPORTER_2"/>
    <property type="match status" value="2"/>
</dbReference>
<dbReference type="EMBL" id="KV878215">
    <property type="protein sequence ID" value="OJJ32177.1"/>
    <property type="molecule type" value="Genomic_DNA"/>
</dbReference>
<evidence type="ECO:0000256" key="10">
    <source>
        <dbReference type="SAM" id="MobiDB-lite"/>
    </source>
</evidence>
<keyword evidence="8 11" id="KW-1133">Transmembrane helix</keyword>
<dbReference type="GeneID" id="63745660"/>
<keyword evidence="9 11" id="KW-0472">Membrane</keyword>
<dbReference type="CDD" id="cd18596">
    <property type="entry name" value="ABC_6TM_VMR1_D1_like"/>
    <property type="match status" value="1"/>
</dbReference>
<evidence type="ECO:0008006" key="16">
    <source>
        <dbReference type="Google" id="ProtNLM"/>
    </source>
</evidence>
<name>A0A1L9RBE1_ASPWE</name>
<evidence type="ECO:0000256" key="7">
    <source>
        <dbReference type="ARBA" id="ARBA00022840"/>
    </source>
</evidence>
<feature type="transmembrane region" description="Helical" evidence="11">
    <location>
        <begin position="12"/>
        <end position="37"/>
    </location>
</feature>
<dbReference type="VEuPathDB" id="FungiDB:ASPWEDRAFT_161533"/>
<dbReference type="RefSeq" id="XP_040685854.1">
    <property type="nucleotide sequence ID" value="XM_040829812.1"/>
</dbReference>
<dbReference type="SUPFAM" id="SSF90123">
    <property type="entry name" value="ABC transporter transmembrane region"/>
    <property type="match status" value="2"/>
</dbReference>
<dbReference type="Gene3D" id="1.20.1560.10">
    <property type="entry name" value="ABC transporter type 1, transmembrane domain"/>
    <property type="match status" value="2"/>
</dbReference>
<feature type="domain" description="ABC transporter" evidence="12">
    <location>
        <begin position="1461"/>
        <end position="1739"/>
    </location>
</feature>
<keyword evidence="7" id="KW-0067">ATP-binding</keyword>
<dbReference type="GO" id="GO:0005737">
    <property type="term" value="C:cytoplasm"/>
    <property type="evidence" value="ECO:0007669"/>
    <property type="project" value="UniProtKB-ARBA"/>
</dbReference>